<name>A0A0K2U4K8_LEPSM</name>
<accession>A0A0K2U4K8</accession>
<dbReference type="InterPro" id="IPR039195">
    <property type="entry name" value="ANKRD40"/>
</dbReference>
<dbReference type="Gene3D" id="1.25.40.20">
    <property type="entry name" value="Ankyrin repeat-containing domain"/>
    <property type="match status" value="1"/>
</dbReference>
<organism evidence="2">
    <name type="scientific">Lepeophtheirus salmonis</name>
    <name type="common">Salmon louse</name>
    <name type="synonym">Caligus salmonis</name>
    <dbReference type="NCBI Taxonomy" id="72036"/>
    <lineage>
        <taxon>Eukaryota</taxon>
        <taxon>Metazoa</taxon>
        <taxon>Ecdysozoa</taxon>
        <taxon>Arthropoda</taxon>
        <taxon>Crustacea</taxon>
        <taxon>Multicrustacea</taxon>
        <taxon>Hexanauplia</taxon>
        <taxon>Copepoda</taxon>
        <taxon>Siphonostomatoida</taxon>
        <taxon>Caligidae</taxon>
        <taxon>Lepeophtheirus</taxon>
    </lineage>
</organism>
<proteinExistence type="predicted"/>
<keyword evidence="1" id="KW-0040">ANK repeat</keyword>
<dbReference type="PANTHER" id="PTHR24192:SF3">
    <property type="entry name" value="ANKYRIN REPEAT DOMAIN 40"/>
    <property type="match status" value="1"/>
</dbReference>
<reference evidence="2" key="1">
    <citation type="submission" date="2014-05" db="EMBL/GenBank/DDBJ databases">
        <authorList>
            <person name="Chronopoulou M."/>
        </authorList>
    </citation>
    <scope>NUCLEOTIDE SEQUENCE</scope>
    <source>
        <tissue evidence="2">Whole organism</tissue>
    </source>
</reference>
<dbReference type="EMBL" id="HACA01015797">
    <property type="protein sequence ID" value="CDW33158.1"/>
    <property type="molecule type" value="Transcribed_RNA"/>
</dbReference>
<feature type="repeat" description="ANK" evidence="1">
    <location>
        <begin position="45"/>
        <end position="77"/>
    </location>
</feature>
<sequence>PKYPYFCKYLRLNMELLEASCYGDIDTIKTLLHSGVDPNYTQKMNGWSALHWAAKRNYLEVVELLLSNGANAALKTRDSKMPSDLATDNKVLAVLNAPPKNSADTPMDSFIPNYIKYPPLSHKVDLSNRKDLTNVQESTPIQFPELKETKRNMTILKVKLKKDEYFIEVDIFPSEIHTFDDFVSILVNELNIQSINDVSLILKLPDTKLRRIEEVKRLANYQ</sequence>
<protein>
    <submittedName>
        <fullName evidence="2">Ankyrin repeat domain 40 [Nasonia vitripennis]</fullName>
    </submittedName>
</protein>
<dbReference type="PANTHER" id="PTHR24192">
    <property type="entry name" value="ANKYRIN REPEAT DOMAIN 40"/>
    <property type="match status" value="1"/>
</dbReference>
<dbReference type="InterPro" id="IPR036770">
    <property type="entry name" value="Ankyrin_rpt-contain_sf"/>
</dbReference>
<dbReference type="Pfam" id="PF12796">
    <property type="entry name" value="Ank_2"/>
    <property type="match status" value="1"/>
</dbReference>
<dbReference type="SMART" id="SM00248">
    <property type="entry name" value="ANK"/>
    <property type="match status" value="2"/>
</dbReference>
<gene>
    <name evidence="2" type="primary">Ankrd40</name>
</gene>
<dbReference type="SUPFAM" id="SSF48403">
    <property type="entry name" value="Ankyrin repeat"/>
    <property type="match status" value="1"/>
</dbReference>
<feature type="non-terminal residue" evidence="2">
    <location>
        <position position="1"/>
    </location>
</feature>
<dbReference type="PROSITE" id="PS50297">
    <property type="entry name" value="ANK_REP_REGION"/>
    <property type="match status" value="1"/>
</dbReference>
<dbReference type="OrthoDB" id="496981at2759"/>
<dbReference type="InterPro" id="IPR002110">
    <property type="entry name" value="Ankyrin_rpt"/>
</dbReference>
<dbReference type="PROSITE" id="PS50088">
    <property type="entry name" value="ANK_REPEAT"/>
    <property type="match status" value="1"/>
</dbReference>
<evidence type="ECO:0000313" key="2">
    <source>
        <dbReference type="EMBL" id="CDW33158.1"/>
    </source>
</evidence>
<evidence type="ECO:0000256" key="1">
    <source>
        <dbReference type="PROSITE-ProRule" id="PRU00023"/>
    </source>
</evidence>
<dbReference type="AlphaFoldDB" id="A0A0K2U4K8"/>
<feature type="non-terminal residue" evidence="2">
    <location>
        <position position="222"/>
    </location>
</feature>